<feature type="transmembrane region" description="Helical" evidence="1">
    <location>
        <begin position="12"/>
        <end position="35"/>
    </location>
</feature>
<protein>
    <submittedName>
        <fullName evidence="2">Prepilin-type N-terminal cleavage/methylation domain-containing protein</fullName>
    </submittedName>
</protein>
<dbReference type="PROSITE" id="PS00409">
    <property type="entry name" value="PROKAR_NTER_METHYL"/>
    <property type="match status" value="1"/>
</dbReference>
<proteinExistence type="predicted"/>
<organism evidence="2 3">
    <name type="scientific">Halanaerobacter jeridensis</name>
    <dbReference type="NCBI Taxonomy" id="706427"/>
    <lineage>
        <taxon>Bacteria</taxon>
        <taxon>Bacillati</taxon>
        <taxon>Bacillota</taxon>
        <taxon>Clostridia</taxon>
        <taxon>Halanaerobiales</taxon>
        <taxon>Halobacteroidaceae</taxon>
        <taxon>Halanaerobacter</taxon>
    </lineage>
</organism>
<sequence>MLKRIREGFSAEAGFTLIELMLVVAVLGIIAGIAVPQITGVRNRAAMGKLESTANTIRNAMEREKSMSDTGVYPSLTEGEQTLSDLSGDLTNTDLSGDDSITVTVDSSGDDAYSITLSSPNADNDVIVDDTGISTSTN</sequence>
<dbReference type="NCBIfam" id="TIGR02532">
    <property type="entry name" value="IV_pilin_GFxxxE"/>
    <property type="match status" value="1"/>
</dbReference>
<keyword evidence="3" id="KW-1185">Reference proteome</keyword>
<reference evidence="2" key="1">
    <citation type="submission" date="2021-01" db="EMBL/GenBank/DDBJ databases">
        <title>Genomic Encyclopedia of Type Strains, Phase IV (KMG-IV): sequencing the most valuable type-strain genomes for metagenomic binning, comparative biology and taxonomic classification.</title>
        <authorList>
            <person name="Goeker M."/>
        </authorList>
    </citation>
    <scope>NUCLEOTIDE SEQUENCE</scope>
    <source>
        <strain evidence="2">DSM 23230</strain>
    </source>
</reference>
<dbReference type="Proteomes" id="UP000774000">
    <property type="component" value="Unassembled WGS sequence"/>
</dbReference>
<dbReference type="InterPro" id="IPR012902">
    <property type="entry name" value="N_methyl_site"/>
</dbReference>
<keyword evidence="1" id="KW-0812">Transmembrane</keyword>
<evidence type="ECO:0000256" key="1">
    <source>
        <dbReference type="SAM" id="Phobius"/>
    </source>
</evidence>
<evidence type="ECO:0000313" key="2">
    <source>
        <dbReference type="EMBL" id="MBM7556889.1"/>
    </source>
</evidence>
<dbReference type="RefSeq" id="WP_204701657.1">
    <property type="nucleotide sequence ID" value="NZ_JAFBDQ010000007.1"/>
</dbReference>
<comment type="caution">
    <text evidence="2">The sequence shown here is derived from an EMBL/GenBank/DDBJ whole genome shotgun (WGS) entry which is preliminary data.</text>
</comment>
<keyword evidence="1" id="KW-1133">Transmembrane helix</keyword>
<gene>
    <name evidence="2" type="ORF">JOC47_001740</name>
</gene>
<dbReference type="Gene3D" id="3.30.700.10">
    <property type="entry name" value="Glycoprotein, Type 4 Pilin"/>
    <property type="match status" value="1"/>
</dbReference>
<dbReference type="PANTHER" id="PTHR30093">
    <property type="entry name" value="GENERAL SECRETION PATHWAY PROTEIN G"/>
    <property type="match status" value="1"/>
</dbReference>
<dbReference type="Pfam" id="PF07963">
    <property type="entry name" value="N_methyl"/>
    <property type="match status" value="1"/>
</dbReference>
<accession>A0A938XSB2</accession>
<name>A0A938XSB2_9FIRM</name>
<dbReference type="SUPFAM" id="SSF54523">
    <property type="entry name" value="Pili subunits"/>
    <property type="match status" value="1"/>
</dbReference>
<evidence type="ECO:0000313" key="3">
    <source>
        <dbReference type="Proteomes" id="UP000774000"/>
    </source>
</evidence>
<keyword evidence="1" id="KW-0472">Membrane</keyword>
<dbReference type="InterPro" id="IPR045584">
    <property type="entry name" value="Pilin-like"/>
</dbReference>
<dbReference type="EMBL" id="JAFBDQ010000007">
    <property type="protein sequence ID" value="MBM7556889.1"/>
    <property type="molecule type" value="Genomic_DNA"/>
</dbReference>
<dbReference type="AlphaFoldDB" id="A0A938XSB2"/>